<dbReference type="AlphaFoldDB" id="A0AAW1S9X7"/>
<evidence type="ECO:0000313" key="2">
    <source>
        <dbReference type="EMBL" id="KAK9842632.1"/>
    </source>
</evidence>
<organism evidence="2 3">
    <name type="scientific">Apatococcus fuscideae</name>
    <dbReference type="NCBI Taxonomy" id="2026836"/>
    <lineage>
        <taxon>Eukaryota</taxon>
        <taxon>Viridiplantae</taxon>
        <taxon>Chlorophyta</taxon>
        <taxon>core chlorophytes</taxon>
        <taxon>Trebouxiophyceae</taxon>
        <taxon>Chlorellales</taxon>
        <taxon>Chlorellaceae</taxon>
        <taxon>Apatococcus</taxon>
    </lineage>
</organism>
<gene>
    <name evidence="2" type="ORF">WJX84_004114</name>
</gene>
<dbReference type="Proteomes" id="UP001485043">
    <property type="component" value="Unassembled WGS sequence"/>
</dbReference>
<sequence>MASGTRPGATSLRPSSRQARQGVTRLSGTLCSVRSPAGADPLQQRMQGITDLAAAIEMSLPRNGSRSFDSRSPSPTRDDHYQRRPRGELASNARLLYLLASSDLAANHSAMVSIKQLVRSKLTLGSAAFPFSDAAKILDGLAILLEQAPDHVATEAGETLRGLLRQYPQMGPEVADADLISALVIALKHGCEALVPDLQAATMAAMEAALNLLLGIPDSFPAAAAVAAPSLVALFAPKQQLLGIPSIAVETARPAAKALAILAKSEDPEVVDVLLAVGAIPVLTQLASSAFLEVKQSAVAAMAALSEDTASQAMQQAIREAGAVSAATAKLTSTASSVQLSDLLALLTDDVASQAGAQAATRAIGDYTDVQRLMALPPVESGKSDLGRRLEMMYQDCLSSGEDTYVRRHIAFASSLAGQLIAMRHEAQERGVRLLADVTLEELRCDEIVMSKSKDLKAEGVPASSRPVSPTTDTSD</sequence>
<feature type="region of interest" description="Disordered" evidence="1">
    <location>
        <begin position="62"/>
        <end position="86"/>
    </location>
</feature>
<feature type="compositionally biased region" description="Polar residues" evidence="1">
    <location>
        <begin position="466"/>
        <end position="476"/>
    </location>
</feature>
<dbReference type="SUPFAM" id="SSF48371">
    <property type="entry name" value="ARM repeat"/>
    <property type="match status" value="1"/>
</dbReference>
<evidence type="ECO:0000256" key="1">
    <source>
        <dbReference type="SAM" id="MobiDB-lite"/>
    </source>
</evidence>
<feature type="region of interest" description="Disordered" evidence="1">
    <location>
        <begin position="454"/>
        <end position="476"/>
    </location>
</feature>
<dbReference type="EMBL" id="JALJOV010001698">
    <property type="protein sequence ID" value="KAK9842632.1"/>
    <property type="molecule type" value="Genomic_DNA"/>
</dbReference>
<accession>A0AAW1S9X7</accession>
<comment type="caution">
    <text evidence="2">The sequence shown here is derived from an EMBL/GenBank/DDBJ whole genome shotgun (WGS) entry which is preliminary data.</text>
</comment>
<feature type="region of interest" description="Disordered" evidence="1">
    <location>
        <begin position="1"/>
        <end position="43"/>
    </location>
</feature>
<protein>
    <submittedName>
        <fullName evidence="2">Uncharacterized protein</fullName>
    </submittedName>
</protein>
<name>A0AAW1S9X7_9CHLO</name>
<dbReference type="InterPro" id="IPR016024">
    <property type="entry name" value="ARM-type_fold"/>
</dbReference>
<proteinExistence type="predicted"/>
<feature type="compositionally biased region" description="Polar residues" evidence="1">
    <location>
        <begin position="12"/>
        <end position="32"/>
    </location>
</feature>
<feature type="compositionally biased region" description="Polar residues" evidence="1">
    <location>
        <begin position="62"/>
        <end position="75"/>
    </location>
</feature>
<feature type="compositionally biased region" description="Basic and acidic residues" evidence="1">
    <location>
        <begin position="76"/>
        <end position="86"/>
    </location>
</feature>
<dbReference type="InterPro" id="IPR011989">
    <property type="entry name" value="ARM-like"/>
</dbReference>
<keyword evidence="3" id="KW-1185">Reference proteome</keyword>
<evidence type="ECO:0000313" key="3">
    <source>
        <dbReference type="Proteomes" id="UP001485043"/>
    </source>
</evidence>
<reference evidence="2 3" key="1">
    <citation type="journal article" date="2024" name="Nat. Commun.">
        <title>Phylogenomics reveals the evolutionary origins of lichenization in chlorophyte algae.</title>
        <authorList>
            <person name="Puginier C."/>
            <person name="Libourel C."/>
            <person name="Otte J."/>
            <person name="Skaloud P."/>
            <person name="Haon M."/>
            <person name="Grisel S."/>
            <person name="Petersen M."/>
            <person name="Berrin J.G."/>
            <person name="Delaux P.M."/>
            <person name="Dal Grande F."/>
            <person name="Keller J."/>
        </authorList>
    </citation>
    <scope>NUCLEOTIDE SEQUENCE [LARGE SCALE GENOMIC DNA]</scope>
    <source>
        <strain evidence="2 3">SAG 2523</strain>
    </source>
</reference>
<dbReference type="Gene3D" id="1.25.10.10">
    <property type="entry name" value="Leucine-rich Repeat Variant"/>
    <property type="match status" value="1"/>
</dbReference>